<evidence type="ECO:0000259" key="2">
    <source>
        <dbReference type="Pfam" id="PF03713"/>
    </source>
</evidence>
<keyword evidence="1" id="KW-0812">Transmembrane</keyword>
<evidence type="ECO:0000313" key="3">
    <source>
        <dbReference type="EMBL" id="QJD98592.1"/>
    </source>
</evidence>
<dbReference type="Proteomes" id="UP000503278">
    <property type="component" value="Plasmid unnamed1"/>
</dbReference>
<dbReference type="KEGG" id="mrob:HH214_21800"/>
<dbReference type="EMBL" id="CP051683">
    <property type="protein sequence ID" value="QJD98592.1"/>
    <property type="molecule type" value="Genomic_DNA"/>
</dbReference>
<geneLocation type="plasmid" evidence="3 4">
    <name>unnamed1</name>
</geneLocation>
<feature type="domain" description="DUF305" evidence="2">
    <location>
        <begin position="92"/>
        <end position="145"/>
    </location>
</feature>
<reference evidence="3 4" key="1">
    <citation type="submission" date="2020-04" db="EMBL/GenBank/DDBJ databases">
        <title>Genome sequencing of novel species.</title>
        <authorList>
            <person name="Heo J."/>
            <person name="Kim S.-J."/>
            <person name="Kim J.-S."/>
            <person name="Hong S.-B."/>
            <person name="Kwon S.-W."/>
        </authorList>
    </citation>
    <scope>NUCLEOTIDE SEQUENCE [LARGE SCALE GENOMIC DNA]</scope>
    <source>
        <strain evidence="3 4">F39-2</strain>
        <plasmid evidence="3 4">unnamed1</plasmid>
    </source>
</reference>
<keyword evidence="1" id="KW-0472">Membrane</keyword>
<feature type="transmembrane region" description="Helical" evidence="1">
    <location>
        <begin position="9"/>
        <end position="28"/>
    </location>
</feature>
<keyword evidence="1" id="KW-1133">Transmembrane helix</keyword>
<dbReference type="RefSeq" id="WP_169611328.1">
    <property type="nucleotide sequence ID" value="NZ_CP051683.1"/>
</dbReference>
<keyword evidence="4" id="KW-1185">Reference proteome</keyword>
<keyword evidence="3" id="KW-0614">Plasmid</keyword>
<dbReference type="Gene3D" id="1.20.1260.10">
    <property type="match status" value="1"/>
</dbReference>
<proteinExistence type="predicted"/>
<protein>
    <submittedName>
        <fullName evidence="3">DUF305 domain-containing protein</fullName>
    </submittedName>
</protein>
<dbReference type="AlphaFoldDB" id="A0A7L5E5P1"/>
<gene>
    <name evidence="3" type="ORF">HH214_21800</name>
</gene>
<accession>A0A7L5E5P1</accession>
<organism evidence="3 4">
    <name type="scientific">Mucilaginibacter robiniae</name>
    <dbReference type="NCBI Taxonomy" id="2728022"/>
    <lineage>
        <taxon>Bacteria</taxon>
        <taxon>Pseudomonadati</taxon>
        <taxon>Bacteroidota</taxon>
        <taxon>Sphingobacteriia</taxon>
        <taxon>Sphingobacteriales</taxon>
        <taxon>Sphingobacteriaceae</taxon>
        <taxon>Mucilaginibacter</taxon>
    </lineage>
</organism>
<evidence type="ECO:0000313" key="4">
    <source>
        <dbReference type="Proteomes" id="UP000503278"/>
    </source>
</evidence>
<feature type="transmembrane region" description="Helical" evidence="1">
    <location>
        <begin position="40"/>
        <end position="58"/>
    </location>
</feature>
<evidence type="ECO:0000256" key="1">
    <source>
        <dbReference type="SAM" id="Phobius"/>
    </source>
</evidence>
<dbReference type="InterPro" id="IPR012347">
    <property type="entry name" value="Ferritin-like"/>
</dbReference>
<dbReference type="InterPro" id="IPR005183">
    <property type="entry name" value="DUF305_CopM-like"/>
</dbReference>
<name>A0A7L5E5P1_9SPHI</name>
<dbReference type="Pfam" id="PF03713">
    <property type="entry name" value="DUF305"/>
    <property type="match status" value="1"/>
</dbReference>
<feature type="transmembrane region" description="Helical" evidence="1">
    <location>
        <begin position="70"/>
        <end position="87"/>
    </location>
</feature>
<sequence>MEKGNYQKFALMLVVSFFIMYAIMYLNVDEFDHVYINMTRFYMTMLMVSAMALVMLVMMRMMYQNKKINLIIATSAIAVFILALAGVRTQTAIGDQQYMKGMIPHHSIAIMVSKKAHLKDPEVQRLAKSIIDAQEKEIAEMKRILARMEK</sequence>